<evidence type="ECO:0000313" key="3">
    <source>
        <dbReference type="EMBL" id="CCO07043.1"/>
    </source>
</evidence>
<keyword evidence="1" id="KW-1133">Transmembrane helix</keyword>
<gene>
    <name evidence="3" type="ORF">DESHY_10203</name>
</gene>
<sequence>MLKNVGTADKIIRFTFGISFLALGILKIFGPGWSLLFNVLGIEILLVAVIGYSPIYRILGVSSREPNLTVKEEVDIWTTGVPDSEK</sequence>
<protein>
    <recommendedName>
        <fullName evidence="2">Inner membrane protein YgaP-like transmembrane domain-containing protein</fullName>
    </recommendedName>
</protein>
<evidence type="ECO:0000259" key="2">
    <source>
        <dbReference type="Pfam" id="PF11127"/>
    </source>
</evidence>
<feature type="domain" description="Inner membrane protein YgaP-like transmembrane" evidence="2">
    <location>
        <begin position="1"/>
        <end position="64"/>
    </location>
</feature>
<evidence type="ECO:0000256" key="1">
    <source>
        <dbReference type="SAM" id="Phobius"/>
    </source>
</evidence>
<name>K8E6D9_9FIRM</name>
<dbReference type="Pfam" id="PF11127">
    <property type="entry name" value="YgaP-like_TM"/>
    <property type="match status" value="1"/>
</dbReference>
<organism evidence="3 4">
    <name type="scientific">Desulforamulus hydrothermalis Lam5 = DSM 18033</name>
    <dbReference type="NCBI Taxonomy" id="1121428"/>
    <lineage>
        <taxon>Bacteria</taxon>
        <taxon>Bacillati</taxon>
        <taxon>Bacillota</taxon>
        <taxon>Clostridia</taxon>
        <taxon>Eubacteriales</taxon>
        <taxon>Peptococcaceae</taxon>
        <taxon>Desulforamulus</taxon>
    </lineage>
</organism>
<proteinExistence type="predicted"/>
<comment type="caution">
    <text evidence="3">The sequence shown here is derived from an EMBL/GenBank/DDBJ whole genome shotgun (WGS) entry which is preliminary data.</text>
</comment>
<evidence type="ECO:0000313" key="4">
    <source>
        <dbReference type="Proteomes" id="UP000009315"/>
    </source>
</evidence>
<keyword evidence="4" id="KW-1185">Reference proteome</keyword>
<feature type="transmembrane region" description="Helical" evidence="1">
    <location>
        <begin position="35"/>
        <end position="55"/>
    </location>
</feature>
<dbReference type="RefSeq" id="WP_008409742.1">
    <property type="nucleotide sequence ID" value="NZ_CAOS01000001.1"/>
</dbReference>
<dbReference type="EMBL" id="CAOS01000001">
    <property type="protein sequence ID" value="CCO07043.1"/>
    <property type="molecule type" value="Genomic_DNA"/>
</dbReference>
<keyword evidence="1" id="KW-0472">Membrane</keyword>
<dbReference type="AlphaFoldDB" id="K8E6D9"/>
<keyword evidence="1" id="KW-0812">Transmembrane</keyword>
<accession>K8E6D9</accession>
<reference evidence="3 4" key="1">
    <citation type="journal article" date="2013" name="Genome Announc.">
        <title>Genome Sequence of the Sulfate-Reducing Bacterium Desulfotomaculum hydrothermale Lam5(T).</title>
        <authorList>
            <person name="Amin O."/>
            <person name="Fardeau M.L."/>
            <person name="Valette O."/>
            <person name="Hirschler-Rea A."/>
            <person name="Barbe V."/>
            <person name="Medigue C."/>
            <person name="Vacherie B."/>
            <person name="Ollivier B."/>
            <person name="Bertin P.N."/>
            <person name="Dolla A."/>
        </authorList>
    </citation>
    <scope>NUCLEOTIDE SEQUENCE [LARGE SCALE GENOMIC DNA]</scope>
    <source>
        <strain evidence="4">Lam5 / DSM 18033</strain>
    </source>
</reference>
<feature type="transmembrane region" description="Helical" evidence="1">
    <location>
        <begin position="12"/>
        <end position="29"/>
    </location>
</feature>
<dbReference type="Proteomes" id="UP000009315">
    <property type="component" value="Unassembled WGS sequence"/>
</dbReference>
<dbReference type="InterPro" id="IPR021309">
    <property type="entry name" value="YgaP-like_TM"/>
</dbReference>
<dbReference type="OrthoDB" id="5405951at2"/>